<evidence type="ECO:0000313" key="1">
    <source>
        <dbReference type="EMBL" id="MBB6098398.1"/>
    </source>
</evidence>
<keyword evidence="2" id="KW-1185">Reference proteome</keyword>
<dbReference type="RefSeq" id="WP_183986797.1">
    <property type="nucleotide sequence ID" value="NZ_JACHHG010000006.1"/>
</dbReference>
<name>A0A841I238_9DEIO</name>
<protein>
    <submittedName>
        <fullName evidence="1">Uncharacterized protein</fullName>
    </submittedName>
</protein>
<dbReference type="AlphaFoldDB" id="A0A841I238"/>
<accession>A0A841I238</accession>
<dbReference type="EMBL" id="JACHHG010000006">
    <property type="protein sequence ID" value="MBB6098398.1"/>
    <property type="molecule type" value="Genomic_DNA"/>
</dbReference>
<dbReference type="Proteomes" id="UP000569951">
    <property type="component" value="Unassembled WGS sequence"/>
</dbReference>
<organism evidence="1 2">
    <name type="scientific">Deinobacterium chartae</name>
    <dbReference type="NCBI Taxonomy" id="521158"/>
    <lineage>
        <taxon>Bacteria</taxon>
        <taxon>Thermotogati</taxon>
        <taxon>Deinococcota</taxon>
        <taxon>Deinococci</taxon>
        <taxon>Deinococcales</taxon>
        <taxon>Deinococcaceae</taxon>
        <taxon>Deinobacterium</taxon>
    </lineage>
</organism>
<gene>
    <name evidence="1" type="ORF">HNR42_001832</name>
</gene>
<reference evidence="1 2" key="1">
    <citation type="submission" date="2020-08" db="EMBL/GenBank/DDBJ databases">
        <title>Genomic Encyclopedia of Type Strains, Phase IV (KMG-IV): sequencing the most valuable type-strain genomes for metagenomic binning, comparative biology and taxonomic classification.</title>
        <authorList>
            <person name="Goeker M."/>
        </authorList>
    </citation>
    <scope>NUCLEOTIDE SEQUENCE [LARGE SCALE GENOMIC DNA]</scope>
    <source>
        <strain evidence="1 2">DSM 21458</strain>
    </source>
</reference>
<sequence length="74" mass="7866">MEDTERWNLARLEVDLGGVKLLAFHGSPASNRQVIGADTPEAELEALRGSSAATLLAGGTRTARRCARSRAGRC</sequence>
<proteinExistence type="predicted"/>
<evidence type="ECO:0000313" key="2">
    <source>
        <dbReference type="Proteomes" id="UP000569951"/>
    </source>
</evidence>
<comment type="caution">
    <text evidence="1">The sequence shown here is derived from an EMBL/GenBank/DDBJ whole genome shotgun (WGS) entry which is preliminary data.</text>
</comment>